<gene>
    <name evidence="2" type="ORF">NMY3_01031</name>
</gene>
<reference evidence="3" key="1">
    <citation type="submission" date="2015-10" db="EMBL/GenBank/DDBJ databases">
        <title>Niche specialization of a soil ammonia-oxidizing archaeon, Candidatus Nitrosocosmicus oleophilus.</title>
        <authorList>
            <person name="Jung M.-Y."/>
            <person name="Rhee S.-K."/>
        </authorList>
    </citation>
    <scope>NUCLEOTIDE SEQUENCE [LARGE SCALE GENOMIC DNA]</scope>
    <source>
        <strain evidence="3">MY3</strain>
    </source>
</reference>
<name>A0A654LXU9_9ARCH</name>
<dbReference type="GeneID" id="60421147"/>
<keyword evidence="1" id="KW-0472">Membrane</keyword>
<keyword evidence="1" id="KW-1133">Transmembrane helix</keyword>
<feature type="transmembrane region" description="Helical" evidence="1">
    <location>
        <begin position="27"/>
        <end position="51"/>
    </location>
</feature>
<evidence type="ECO:0000256" key="1">
    <source>
        <dbReference type="SAM" id="Phobius"/>
    </source>
</evidence>
<dbReference type="AlphaFoldDB" id="A0A654LXU9"/>
<protein>
    <submittedName>
        <fullName evidence="2">Uncharacterized protein</fullName>
    </submittedName>
</protein>
<keyword evidence="3" id="KW-1185">Reference proteome</keyword>
<dbReference type="Proteomes" id="UP000058925">
    <property type="component" value="Chromosome"/>
</dbReference>
<dbReference type="KEGG" id="taa:NMY3_01031"/>
<accession>A0A654LXU9</accession>
<evidence type="ECO:0000313" key="3">
    <source>
        <dbReference type="Proteomes" id="UP000058925"/>
    </source>
</evidence>
<dbReference type="RefSeq" id="WP_196817749.1">
    <property type="nucleotide sequence ID" value="NZ_CP012850.1"/>
</dbReference>
<keyword evidence="1" id="KW-0812">Transmembrane</keyword>
<organism evidence="2 3">
    <name type="scientific">Candidatus Nitrosocosmicus oleophilus</name>
    <dbReference type="NCBI Taxonomy" id="1353260"/>
    <lineage>
        <taxon>Archaea</taxon>
        <taxon>Nitrososphaerota</taxon>
        <taxon>Nitrososphaeria</taxon>
        <taxon>Nitrososphaerales</taxon>
        <taxon>Nitrososphaeraceae</taxon>
        <taxon>Candidatus Nitrosocosmicus</taxon>
    </lineage>
</organism>
<proteinExistence type="predicted"/>
<evidence type="ECO:0000313" key="2">
    <source>
        <dbReference type="EMBL" id="ALI35236.1"/>
    </source>
</evidence>
<sequence>MEKELFGAGAGRRRFKLDVKDRGYHGLGILSSIYFIYILIGFMFDLGFLGVEKTFLNKNHHYVSRRTRLRASCRIEKDYNKNHSAKRIVVEHVMPSAE</sequence>
<dbReference type="EMBL" id="CP012850">
    <property type="protein sequence ID" value="ALI35236.1"/>
    <property type="molecule type" value="Genomic_DNA"/>
</dbReference>